<accession>A0A084SPQ0</accession>
<gene>
    <name evidence="1" type="ORF">Q664_28770</name>
</gene>
<dbReference type="Proteomes" id="UP000028547">
    <property type="component" value="Unassembled WGS sequence"/>
</dbReference>
<comment type="caution">
    <text evidence="1">The sequence shown here is derived from an EMBL/GenBank/DDBJ whole genome shotgun (WGS) entry which is preliminary data.</text>
</comment>
<sequence>MTYRKLNMNTHRYYLGRTSMVVDLSRPLDEQAALAVIFRDMRHHIDETDEPNGAVFDFARVDQFDIGTAIDYGRRYDDAAYWRIRGREQQLIDSHGGAQSDTGMPYRTENIVRGVSKDNPWGRRFHDAATERWGQLHSYTGY</sequence>
<organism evidence="1 2">
    <name type="scientific">Archangium violaceum Cb vi76</name>
    <dbReference type="NCBI Taxonomy" id="1406225"/>
    <lineage>
        <taxon>Bacteria</taxon>
        <taxon>Pseudomonadati</taxon>
        <taxon>Myxococcota</taxon>
        <taxon>Myxococcia</taxon>
        <taxon>Myxococcales</taxon>
        <taxon>Cystobacterineae</taxon>
        <taxon>Archangiaceae</taxon>
        <taxon>Archangium</taxon>
    </lineage>
</organism>
<proteinExistence type="predicted"/>
<reference evidence="1 2" key="1">
    <citation type="submission" date="2014-07" db="EMBL/GenBank/DDBJ databases">
        <title>Draft Genome Sequence of Gephyronic Acid Producer, Cystobacter violaceus Strain Cb vi76.</title>
        <authorList>
            <person name="Stevens D.C."/>
            <person name="Young J."/>
            <person name="Carmichael R."/>
            <person name="Tan J."/>
            <person name="Taylor R.E."/>
        </authorList>
    </citation>
    <scope>NUCLEOTIDE SEQUENCE [LARGE SCALE GENOMIC DNA]</scope>
    <source>
        <strain evidence="1 2">Cb vi76</strain>
    </source>
</reference>
<dbReference type="AlphaFoldDB" id="A0A084SPQ0"/>
<evidence type="ECO:0000313" key="2">
    <source>
        <dbReference type="Proteomes" id="UP000028547"/>
    </source>
</evidence>
<dbReference type="EMBL" id="JPMI01000213">
    <property type="protein sequence ID" value="KFA90435.1"/>
    <property type="molecule type" value="Genomic_DNA"/>
</dbReference>
<name>A0A084SPQ0_9BACT</name>
<protein>
    <submittedName>
        <fullName evidence="1">Uncharacterized protein</fullName>
    </submittedName>
</protein>
<evidence type="ECO:0000313" key="1">
    <source>
        <dbReference type="EMBL" id="KFA90435.1"/>
    </source>
</evidence>